<accession>A0A1F6C1Q2</accession>
<proteinExistence type="predicted"/>
<dbReference type="Proteomes" id="UP000178249">
    <property type="component" value="Unassembled WGS sequence"/>
</dbReference>
<protein>
    <recommendedName>
        <fullName evidence="3">2'-5' RNA ligase</fullName>
    </recommendedName>
</protein>
<dbReference type="EMBL" id="MFKP01000052">
    <property type="protein sequence ID" value="OGG43124.1"/>
    <property type="molecule type" value="Genomic_DNA"/>
</dbReference>
<evidence type="ECO:0000313" key="2">
    <source>
        <dbReference type="Proteomes" id="UP000178249"/>
    </source>
</evidence>
<dbReference type="Gene3D" id="3.90.1140.10">
    <property type="entry name" value="Cyclic phosphodiesterase"/>
    <property type="match status" value="1"/>
</dbReference>
<reference evidence="1 2" key="1">
    <citation type="journal article" date="2016" name="Nat. Commun.">
        <title>Thousands of microbial genomes shed light on interconnected biogeochemical processes in an aquifer system.</title>
        <authorList>
            <person name="Anantharaman K."/>
            <person name="Brown C.T."/>
            <person name="Hug L.A."/>
            <person name="Sharon I."/>
            <person name="Castelle C.J."/>
            <person name="Probst A.J."/>
            <person name="Thomas B.C."/>
            <person name="Singh A."/>
            <person name="Wilkins M.J."/>
            <person name="Karaoz U."/>
            <person name="Brodie E.L."/>
            <person name="Williams K.H."/>
            <person name="Hubbard S.S."/>
            <person name="Banfield J.F."/>
        </authorList>
    </citation>
    <scope>NUCLEOTIDE SEQUENCE [LARGE SCALE GENOMIC DNA]</scope>
</reference>
<dbReference type="AlphaFoldDB" id="A0A1F6C1Q2"/>
<name>A0A1F6C1Q2_9BACT</name>
<evidence type="ECO:0000313" key="1">
    <source>
        <dbReference type="EMBL" id="OGG43124.1"/>
    </source>
</evidence>
<comment type="caution">
    <text evidence="1">The sequence shown here is derived from an EMBL/GenBank/DDBJ whole genome shotgun (WGS) entry which is preliminary data.</text>
</comment>
<dbReference type="Pfam" id="PF13563">
    <property type="entry name" value="2_5_RNA_ligase2"/>
    <property type="match status" value="1"/>
</dbReference>
<dbReference type="InterPro" id="IPR050580">
    <property type="entry name" value="2H_phosphoesterase_YjcG-like"/>
</dbReference>
<gene>
    <name evidence="1" type="ORF">A2841_03235</name>
</gene>
<evidence type="ECO:0008006" key="3">
    <source>
        <dbReference type="Google" id="ProtNLM"/>
    </source>
</evidence>
<dbReference type="PANTHER" id="PTHR40037:SF1">
    <property type="entry name" value="PHOSPHOESTERASE SAOUHSC_00951-RELATED"/>
    <property type="match status" value="1"/>
</dbReference>
<organism evidence="1 2">
    <name type="scientific">Candidatus Kaiserbacteria bacterium RIFCSPHIGHO2_01_FULL_48_10</name>
    <dbReference type="NCBI Taxonomy" id="1798476"/>
    <lineage>
        <taxon>Bacteria</taxon>
        <taxon>Candidatus Kaiseribacteriota</taxon>
    </lineage>
</organism>
<sequence length="197" mass="22737">MKYFIAHLLSGDAKRYHEALTSELARHFHIEPLSRRVPPHLTFKVPFEAESSLLTDVERVIRETVRSRPAPTLFLKGFGHFGYRTIYLNVEKSPEAVALARELVLHLVSHVPWLPKAAHDGKKLHASVARFLERQTFHRLWRLLKNHQPHFMTNLDNVAILKQEDGVWKLHTLIPVGEEREHGFSPGKERAEVSLLS</sequence>
<dbReference type="PANTHER" id="PTHR40037">
    <property type="entry name" value="PHOSPHOESTERASE YJCG-RELATED"/>
    <property type="match status" value="1"/>
</dbReference>
<dbReference type="InterPro" id="IPR009097">
    <property type="entry name" value="Cyclic_Pdiesterase"/>
</dbReference>
<dbReference type="SUPFAM" id="SSF55144">
    <property type="entry name" value="LigT-like"/>
    <property type="match status" value="1"/>
</dbReference>